<accession>A0A0G1C8J0</accession>
<evidence type="ECO:0000256" key="1">
    <source>
        <dbReference type="ARBA" id="ARBA00009981"/>
    </source>
</evidence>
<dbReference type="InterPro" id="IPR036165">
    <property type="entry name" value="YefM-like_sf"/>
</dbReference>
<dbReference type="SUPFAM" id="SSF143120">
    <property type="entry name" value="YefM-like"/>
    <property type="match status" value="1"/>
</dbReference>
<name>A0A0G1C8J0_9BACT</name>
<proteinExistence type="inferred from homology"/>
<keyword evidence="2" id="KW-0175">Coiled coil</keyword>
<evidence type="ECO:0000313" key="4">
    <source>
        <dbReference type="Proteomes" id="UP000034810"/>
    </source>
</evidence>
<evidence type="ECO:0008006" key="5">
    <source>
        <dbReference type="Google" id="ProtNLM"/>
    </source>
</evidence>
<feature type="coiled-coil region" evidence="2">
    <location>
        <begin position="35"/>
        <end position="65"/>
    </location>
</feature>
<dbReference type="AlphaFoldDB" id="A0A0G1C8J0"/>
<comment type="caution">
    <text evidence="3">The sequence shown here is derived from an EMBL/GenBank/DDBJ whole genome shotgun (WGS) entry which is preliminary data.</text>
</comment>
<sequence length="69" mass="8028">MSLFSKIKKILETENACTISQDGNPLYVVLKWEKYQQITQEEKDLKSLKERVEAEEKEEEGIDINSIPV</sequence>
<protein>
    <recommendedName>
        <fullName evidence="5">Prevent-host-death protein</fullName>
    </recommendedName>
</protein>
<evidence type="ECO:0000313" key="3">
    <source>
        <dbReference type="EMBL" id="KKS81724.1"/>
    </source>
</evidence>
<dbReference type="Proteomes" id="UP000034810">
    <property type="component" value="Unassembled WGS sequence"/>
</dbReference>
<comment type="similarity">
    <text evidence="1">Belongs to the phD/YefM antitoxin family.</text>
</comment>
<organism evidence="3 4">
    <name type="scientific">Candidatus Wolfebacteria bacterium GW2011_GWC1_43_10</name>
    <dbReference type="NCBI Taxonomy" id="1619011"/>
    <lineage>
        <taxon>Bacteria</taxon>
        <taxon>Candidatus Wolfeibacteriota</taxon>
    </lineage>
</organism>
<reference evidence="3 4" key="1">
    <citation type="journal article" date="2015" name="Nature">
        <title>rRNA introns, odd ribosomes, and small enigmatic genomes across a large radiation of phyla.</title>
        <authorList>
            <person name="Brown C.T."/>
            <person name="Hug L.A."/>
            <person name="Thomas B.C."/>
            <person name="Sharon I."/>
            <person name="Castelle C.J."/>
            <person name="Singh A."/>
            <person name="Wilkins M.J."/>
            <person name="Williams K.H."/>
            <person name="Banfield J.F."/>
        </authorList>
    </citation>
    <scope>NUCLEOTIDE SEQUENCE [LARGE SCALE GENOMIC DNA]</scope>
</reference>
<evidence type="ECO:0000256" key="2">
    <source>
        <dbReference type="SAM" id="Coils"/>
    </source>
</evidence>
<gene>
    <name evidence="3" type="ORF">UV58_C0017G0014</name>
</gene>
<dbReference type="EMBL" id="LCFA01000017">
    <property type="protein sequence ID" value="KKS81724.1"/>
    <property type="molecule type" value="Genomic_DNA"/>
</dbReference>